<feature type="region of interest" description="Disordered" evidence="1">
    <location>
        <begin position="118"/>
        <end position="147"/>
    </location>
</feature>
<evidence type="ECO:0000313" key="2">
    <source>
        <dbReference type="EMBL" id="OJJ50584.1"/>
    </source>
</evidence>
<dbReference type="RefSeq" id="XP_022585094.1">
    <property type="nucleotide sequence ID" value="XM_022725325.1"/>
</dbReference>
<feature type="compositionally biased region" description="Polar residues" evidence="1">
    <location>
        <begin position="505"/>
        <end position="528"/>
    </location>
</feature>
<sequence length="647" mass="72140">MAFRVPSQAPRRQTSYSTSTSQQASRLEIPSANAQLLEDESTQWVLFSPSQALSSTLTGTASTDRTPTAGLSRLSDFGSFGVATQSADDNGNENEDDEGIDEDGTELDSLDEGLHAFREPSVDPTNANRWDAGPPAMLPAHDGLGSFQASSQPVLEQLWQHEQYNPARRTDGRPRRQSSVQRQLDSLAEHEEARLERERWLRIEQWRMEQSRVVLQEIERENLRRRRDNPAGAVTESSVPRTVTTESPDGTQEMPADKARQPSSERGDGESELDESFWQRITRKVIRDLMGIDDTMLSVLFGESLPLEVIGEGESLTGVLSEETNRREASPLLNMDAVLQTELDSAPHEQQHPQWQTRLLQRISRELGILVHQLCEHPGAFTTYLQMSKSISNEYAGMLVVPPRGESSVSRSMHSTSAAVEPASLINSANTSASIASPRFSPTLRDPSSREHAAHWGIEEDDDSSRADADLTQARIQQEQEYWERELDIKMVFRYLRNRFKGSKTTTANTISSTDNANNHPTPSPLQDSSRRAAIIRQYHPLVARAHSRSQAQAQLRRQLHNHHNHHNHHHHPHQSAAASPILRHHNHHHQPNHICRPGSSCASQSAKRSALSSKRTLTGSSRNYWDIGGSVDSSSAVASVGPGWDV</sequence>
<dbReference type="AlphaFoldDB" id="A0A1L9STY8"/>
<protein>
    <submittedName>
        <fullName evidence="2">Uncharacterized protein</fullName>
    </submittedName>
</protein>
<feature type="region of interest" description="Disordered" evidence="1">
    <location>
        <begin position="1"/>
        <end position="26"/>
    </location>
</feature>
<dbReference type="OrthoDB" id="5402147at2759"/>
<dbReference type="EMBL" id="KV878336">
    <property type="protein sequence ID" value="OJJ50584.1"/>
    <property type="molecule type" value="Genomic_DNA"/>
</dbReference>
<dbReference type="VEuPathDB" id="FungiDB:ASPZODRAFT_148075"/>
<organism evidence="2 3">
    <name type="scientific">Penicilliopsis zonata CBS 506.65</name>
    <dbReference type="NCBI Taxonomy" id="1073090"/>
    <lineage>
        <taxon>Eukaryota</taxon>
        <taxon>Fungi</taxon>
        <taxon>Dikarya</taxon>
        <taxon>Ascomycota</taxon>
        <taxon>Pezizomycotina</taxon>
        <taxon>Eurotiomycetes</taxon>
        <taxon>Eurotiomycetidae</taxon>
        <taxon>Eurotiales</taxon>
        <taxon>Aspergillaceae</taxon>
        <taxon>Penicilliopsis</taxon>
    </lineage>
</organism>
<feature type="region of interest" description="Disordered" evidence="1">
    <location>
        <begin position="505"/>
        <end position="530"/>
    </location>
</feature>
<feature type="compositionally biased region" description="Low complexity" evidence="1">
    <location>
        <begin position="11"/>
        <end position="26"/>
    </location>
</feature>
<dbReference type="Proteomes" id="UP000184188">
    <property type="component" value="Unassembled WGS sequence"/>
</dbReference>
<evidence type="ECO:0000313" key="3">
    <source>
        <dbReference type="Proteomes" id="UP000184188"/>
    </source>
</evidence>
<feature type="region of interest" description="Disordered" evidence="1">
    <location>
        <begin position="226"/>
        <end position="274"/>
    </location>
</feature>
<proteinExistence type="predicted"/>
<keyword evidence="3" id="KW-1185">Reference proteome</keyword>
<name>A0A1L9STY8_9EURO</name>
<feature type="compositionally biased region" description="Basic and acidic residues" evidence="1">
    <location>
        <begin position="255"/>
        <end position="269"/>
    </location>
</feature>
<evidence type="ECO:0000256" key="1">
    <source>
        <dbReference type="SAM" id="MobiDB-lite"/>
    </source>
</evidence>
<feature type="region of interest" description="Disordered" evidence="1">
    <location>
        <begin position="165"/>
        <end position="191"/>
    </location>
</feature>
<feature type="compositionally biased region" description="Polar residues" evidence="1">
    <location>
        <begin position="235"/>
        <end position="250"/>
    </location>
</feature>
<feature type="compositionally biased region" description="Low complexity" evidence="1">
    <location>
        <begin position="53"/>
        <end position="63"/>
    </location>
</feature>
<feature type="region of interest" description="Disordered" evidence="1">
    <location>
        <begin position="53"/>
        <end position="106"/>
    </location>
</feature>
<feature type="compositionally biased region" description="Acidic residues" evidence="1">
    <location>
        <begin position="90"/>
        <end position="106"/>
    </location>
</feature>
<feature type="region of interest" description="Disordered" evidence="1">
    <location>
        <begin position="430"/>
        <end position="468"/>
    </location>
</feature>
<feature type="compositionally biased region" description="Basic and acidic residues" evidence="1">
    <location>
        <begin position="447"/>
        <end position="468"/>
    </location>
</feature>
<gene>
    <name evidence="2" type="ORF">ASPZODRAFT_148075</name>
</gene>
<dbReference type="GeneID" id="34611790"/>
<reference evidence="3" key="1">
    <citation type="journal article" date="2017" name="Genome Biol.">
        <title>Comparative genomics reveals high biological diversity and specific adaptations in the industrially and medically important fungal genus Aspergillus.</title>
        <authorList>
            <person name="de Vries R.P."/>
            <person name="Riley R."/>
            <person name="Wiebenga A."/>
            <person name="Aguilar-Osorio G."/>
            <person name="Amillis S."/>
            <person name="Uchima C.A."/>
            <person name="Anderluh G."/>
            <person name="Asadollahi M."/>
            <person name="Askin M."/>
            <person name="Barry K."/>
            <person name="Battaglia E."/>
            <person name="Bayram O."/>
            <person name="Benocci T."/>
            <person name="Braus-Stromeyer S.A."/>
            <person name="Caldana C."/>
            <person name="Canovas D."/>
            <person name="Cerqueira G.C."/>
            <person name="Chen F."/>
            <person name="Chen W."/>
            <person name="Choi C."/>
            <person name="Clum A."/>
            <person name="Dos Santos R.A."/>
            <person name="Damasio A.R."/>
            <person name="Diallinas G."/>
            <person name="Emri T."/>
            <person name="Fekete E."/>
            <person name="Flipphi M."/>
            <person name="Freyberg S."/>
            <person name="Gallo A."/>
            <person name="Gournas C."/>
            <person name="Habgood R."/>
            <person name="Hainaut M."/>
            <person name="Harispe M.L."/>
            <person name="Henrissat B."/>
            <person name="Hilden K.S."/>
            <person name="Hope R."/>
            <person name="Hossain A."/>
            <person name="Karabika E."/>
            <person name="Karaffa L."/>
            <person name="Karanyi Z."/>
            <person name="Krasevec N."/>
            <person name="Kuo A."/>
            <person name="Kusch H."/>
            <person name="LaButti K."/>
            <person name="Lagendijk E.L."/>
            <person name="Lapidus A."/>
            <person name="Levasseur A."/>
            <person name="Lindquist E."/>
            <person name="Lipzen A."/>
            <person name="Logrieco A.F."/>
            <person name="MacCabe A."/>
            <person name="Maekelae M.R."/>
            <person name="Malavazi I."/>
            <person name="Melin P."/>
            <person name="Meyer V."/>
            <person name="Mielnichuk N."/>
            <person name="Miskei M."/>
            <person name="Molnar A.P."/>
            <person name="Mule G."/>
            <person name="Ngan C.Y."/>
            <person name="Orejas M."/>
            <person name="Orosz E."/>
            <person name="Ouedraogo J.P."/>
            <person name="Overkamp K.M."/>
            <person name="Park H.-S."/>
            <person name="Perrone G."/>
            <person name="Piumi F."/>
            <person name="Punt P.J."/>
            <person name="Ram A.F."/>
            <person name="Ramon A."/>
            <person name="Rauscher S."/>
            <person name="Record E."/>
            <person name="Riano-Pachon D.M."/>
            <person name="Robert V."/>
            <person name="Roehrig J."/>
            <person name="Ruller R."/>
            <person name="Salamov A."/>
            <person name="Salih N.S."/>
            <person name="Samson R.A."/>
            <person name="Sandor E."/>
            <person name="Sanguinetti M."/>
            <person name="Schuetze T."/>
            <person name="Sepcic K."/>
            <person name="Shelest E."/>
            <person name="Sherlock G."/>
            <person name="Sophianopoulou V."/>
            <person name="Squina F.M."/>
            <person name="Sun H."/>
            <person name="Susca A."/>
            <person name="Todd R.B."/>
            <person name="Tsang A."/>
            <person name="Unkles S.E."/>
            <person name="van de Wiele N."/>
            <person name="van Rossen-Uffink D."/>
            <person name="Oliveira J.V."/>
            <person name="Vesth T.C."/>
            <person name="Visser J."/>
            <person name="Yu J.-H."/>
            <person name="Zhou M."/>
            <person name="Andersen M.R."/>
            <person name="Archer D.B."/>
            <person name="Baker S.E."/>
            <person name="Benoit I."/>
            <person name="Brakhage A.A."/>
            <person name="Braus G.H."/>
            <person name="Fischer R."/>
            <person name="Frisvad J.C."/>
            <person name="Goldman G.H."/>
            <person name="Houbraken J."/>
            <person name="Oakley B."/>
            <person name="Pocsi I."/>
            <person name="Scazzocchio C."/>
            <person name="Seiboth B."/>
            <person name="vanKuyk P.A."/>
            <person name="Wortman J."/>
            <person name="Dyer P.S."/>
            <person name="Grigoriev I.V."/>
        </authorList>
    </citation>
    <scope>NUCLEOTIDE SEQUENCE [LARGE SCALE GENOMIC DNA]</scope>
    <source>
        <strain evidence="3">CBS 506.65</strain>
    </source>
</reference>
<accession>A0A1L9STY8</accession>